<dbReference type="InterPro" id="IPR013078">
    <property type="entry name" value="His_Pase_superF_clade-1"/>
</dbReference>
<dbReference type="FunFam" id="3.40.50.1240:FF:000022">
    <property type="entry name" value="Phosphoglycerate mutase family protein"/>
    <property type="match status" value="1"/>
</dbReference>
<feature type="binding site" evidence="2">
    <location>
        <begin position="95"/>
        <end position="98"/>
    </location>
    <ligand>
        <name>substrate</name>
    </ligand>
</feature>
<dbReference type="OMA" id="RCFIVRH"/>
<evidence type="ECO:0000313" key="3">
    <source>
        <dbReference type="EMBL" id="AOW03819.1"/>
    </source>
</evidence>
<dbReference type="GeneID" id="2910836"/>
<feature type="active site" description="Tele-phosphohistidine intermediate" evidence="1">
    <location>
        <position position="10"/>
    </location>
</feature>
<organism evidence="3 5">
    <name type="scientific">Yarrowia lipolytica</name>
    <name type="common">Candida lipolytica</name>
    <dbReference type="NCBI Taxonomy" id="4952"/>
    <lineage>
        <taxon>Eukaryota</taxon>
        <taxon>Fungi</taxon>
        <taxon>Dikarya</taxon>
        <taxon>Ascomycota</taxon>
        <taxon>Saccharomycotina</taxon>
        <taxon>Dipodascomycetes</taxon>
        <taxon>Dipodascales</taxon>
        <taxon>Dipodascales incertae sedis</taxon>
        <taxon>Yarrowia</taxon>
    </lineage>
</organism>
<evidence type="ECO:0000313" key="4">
    <source>
        <dbReference type="EMBL" id="RDW24882.1"/>
    </source>
</evidence>
<dbReference type="Proteomes" id="UP000256601">
    <property type="component" value="Unassembled WGS sequence"/>
</dbReference>
<dbReference type="Gene3D" id="3.40.50.1240">
    <property type="entry name" value="Phosphoglycerate mutase-like"/>
    <property type="match status" value="1"/>
</dbReference>
<dbReference type="AlphaFoldDB" id="A0A1D8NDU4"/>
<evidence type="ECO:0000256" key="2">
    <source>
        <dbReference type="PIRSR" id="PIRSR613078-2"/>
    </source>
</evidence>
<accession>A0A1D8NDU4</accession>
<dbReference type="EMBL" id="KZ859017">
    <property type="protein sequence ID" value="RDW24882.1"/>
    <property type="molecule type" value="Genomic_DNA"/>
</dbReference>
<dbReference type="VEuPathDB" id="FungiDB:YALI0_D09229g"/>
<dbReference type="Proteomes" id="UP000182444">
    <property type="component" value="Chromosome 1D"/>
</dbReference>
<dbReference type="InterPro" id="IPR029033">
    <property type="entry name" value="His_PPase_superfam"/>
</dbReference>
<evidence type="ECO:0000256" key="1">
    <source>
        <dbReference type="PIRSR" id="PIRSR613078-1"/>
    </source>
</evidence>
<dbReference type="InterPro" id="IPR050275">
    <property type="entry name" value="PGM_Phosphatase"/>
</dbReference>
<sequence>MAPRVIFVRHGETEWSKSGQHTSVTDLPLTENGVKRVRATGRALVGRNRLVNPAYVEHIFVSPRSRAQQTLKLFFEDEPEALAKIPQTVTEDIREWDYGKYEGRKSAEIRADRTARGIDKDGHKWNIWSDGCEDGESPQQVQKRVDELIKEIRVIHKKALDEGKEHCDVMVFAHGHILRVFALRWVNGDITINPALILEAGGVGVLSYEHNNIEEPAIYLGGAFFVPDEDVEKNSGVIALAGGEQN</sequence>
<proteinExistence type="predicted"/>
<dbReference type="GO" id="GO:0046390">
    <property type="term" value="P:ribose phosphate biosynthetic process"/>
    <property type="evidence" value="ECO:0007669"/>
    <property type="project" value="EnsemblFungi"/>
</dbReference>
<reference evidence="4 6" key="2">
    <citation type="submission" date="2018-07" db="EMBL/GenBank/DDBJ databases">
        <title>Draft Genome Assemblies for Five Robust Yarrowia lipolytica Strains Exhibiting High Lipid Production and Pentose Sugar Utilization and Sugar Alcohol Secretion from Undetoxified Lignocellulosic Biomass Hydrolysates.</title>
        <authorList>
            <consortium name="DOE Joint Genome Institute"/>
            <person name="Walker C."/>
            <person name="Ryu S."/>
            <person name="Na H."/>
            <person name="Zane M."/>
            <person name="LaButti K."/>
            <person name="Lipzen A."/>
            <person name="Haridas S."/>
            <person name="Barry K."/>
            <person name="Grigoriev I.V."/>
            <person name="Quarterman J."/>
            <person name="Slininger P."/>
            <person name="Dien B."/>
            <person name="Trinh C.T."/>
        </authorList>
    </citation>
    <scope>NUCLEOTIDE SEQUENCE [LARGE SCALE GENOMIC DNA]</scope>
    <source>
        <strain evidence="4 6">YB392</strain>
    </source>
</reference>
<name>A0A1D8NDU4_YARLL</name>
<evidence type="ECO:0000313" key="5">
    <source>
        <dbReference type="Proteomes" id="UP000182444"/>
    </source>
</evidence>
<dbReference type="SMART" id="SM00855">
    <property type="entry name" value="PGAM"/>
    <property type="match status" value="1"/>
</dbReference>
<reference evidence="3 5" key="1">
    <citation type="journal article" date="2016" name="PLoS ONE">
        <title>Sequence Assembly of Yarrowia lipolytica Strain W29/CLIB89 Shows Transposable Element Diversity.</title>
        <authorList>
            <person name="Magnan C."/>
            <person name="Yu J."/>
            <person name="Chang I."/>
            <person name="Jahn E."/>
            <person name="Kanomata Y."/>
            <person name="Wu J."/>
            <person name="Zeller M."/>
            <person name="Oakes M."/>
            <person name="Baldi P."/>
            <person name="Sandmeyer S."/>
        </authorList>
    </citation>
    <scope>NUCLEOTIDE SEQUENCE [LARGE SCALE GENOMIC DNA]</scope>
    <source>
        <strain evidence="3">CLIB89</strain>
        <strain evidence="5">CLIB89(W29)</strain>
    </source>
</reference>
<dbReference type="OrthoDB" id="4818801at2759"/>
<dbReference type="eggNOG" id="KOG0235">
    <property type="taxonomic scope" value="Eukaryota"/>
</dbReference>
<feature type="active site" description="Proton donor/acceptor" evidence="1">
    <location>
        <position position="95"/>
    </location>
</feature>
<gene>
    <name evidence="4" type="ORF">B0I71DRAFT_133553</name>
    <name evidence="3" type="ORF">YALI1_D11686g</name>
</gene>
<dbReference type="Pfam" id="PF00300">
    <property type="entry name" value="His_Phos_1"/>
    <property type="match status" value="1"/>
</dbReference>
<dbReference type="GO" id="GO:0050278">
    <property type="term" value="F:sedoheptulose-bisphosphatase activity"/>
    <property type="evidence" value="ECO:0007669"/>
    <property type="project" value="EnsemblFungi"/>
</dbReference>
<feature type="binding site" evidence="2">
    <location>
        <position position="66"/>
    </location>
    <ligand>
        <name>substrate</name>
    </ligand>
</feature>
<evidence type="ECO:0000313" key="6">
    <source>
        <dbReference type="Proteomes" id="UP000256601"/>
    </source>
</evidence>
<dbReference type="KEGG" id="yli:2910836"/>
<dbReference type="CDD" id="cd07067">
    <property type="entry name" value="HP_PGM_like"/>
    <property type="match status" value="1"/>
</dbReference>
<dbReference type="PANTHER" id="PTHR48100">
    <property type="entry name" value="BROAD-SPECIFICITY PHOSPHATASE YOR283W-RELATED"/>
    <property type="match status" value="1"/>
</dbReference>
<dbReference type="PANTHER" id="PTHR48100:SF15">
    <property type="entry name" value="SEDOHEPTULOSE 1,7-BISPHOSPHATASE"/>
    <property type="match status" value="1"/>
</dbReference>
<dbReference type="RefSeq" id="XP_502610.1">
    <property type="nucleotide sequence ID" value="XM_502610.1"/>
</dbReference>
<dbReference type="SUPFAM" id="SSF53254">
    <property type="entry name" value="Phosphoglycerate mutase-like"/>
    <property type="match status" value="1"/>
</dbReference>
<protein>
    <submittedName>
        <fullName evidence="4">Histidine phosphatase superfamily</fullName>
    </submittedName>
</protein>
<dbReference type="VEuPathDB" id="FungiDB:YALI1_D11686g"/>
<dbReference type="EMBL" id="CP017556">
    <property type="protein sequence ID" value="AOW03819.1"/>
    <property type="molecule type" value="Genomic_DNA"/>
</dbReference>